<sequence length="563" mass="65392">MFSPFKAYSNVQGFVGFINCFNEFFKIDVLDLDNEKIVKEFMYQSKDAELLINQFSTTNNNKNIFKAFIVDLFNISPNESYQTGYKLCEKLREKFNELKIPSYFISEENYLFSCLLIGSQMTLKYDEIVLIILPSIAIKNSISKLQYVVGEFQFTPNGYKLKSMKTLDSVNPKENPNILFQEFCGSSIPKKVLVSTACCKKIVAFKKIFKPKILTLLHQGILSFTEKFIVETYKWMLDKSYIKYYILPTCTRNIHAFGDYGSKENILDLFKVNVNDPLPIRKTASFTKSVREISFFRSRFSVFNFAAATFEPNFLAYENKYAKYCYGSSLSKNCHGYDITLKIDEENFELLELEQYTLKAVEDLPTKMKILLKSKIPFIGFYDNSSVIGVYKDSENGYKFLDEWNGMFGNDCFISFDQKRPKFGQPAMDTLKTKNTFVVFDLIKIMSMPPENIQIDKAWGFTFTKDNENPLLLKFDNFDGTKKSSSPSFLMAMFLRQHLKAIEKKVGEKPKEIALWIFDKDFNENEIKRIKEGLKESCRLLKLDVYFVDSESSKVDFVIYSTN</sequence>
<reference evidence="2" key="1">
    <citation type="submission" date="2022-11" db="UniProtKB">
        <authorList>
            <consortium name="WormBaseParasite"/>
        </authorList>
    </citation>
    <scope>IDENTIFICATION</scope>
</reference>
<dbReference type="Gene3D" id="3.30.420.40">
    <property type="match status" value="1"/>
</dbReference>
<dbReference type="AlphaFoldDB" id="A0A914Q232"/>
<protein>
    <submittedName>
        <fullName evidence="2">Uncharacterized protein</fullName>
    </submittedName>
</protein>
<dbReference type="Proteomes" id="UP000887578">
    <property type="component" value="Unplaced"/>
</dbReference>
<dbReference type="WBParaSite" id="PDA_v2.g24789.t1">
    <property type="protein sequence ID" value="PDA_v2.g24789.t1"/>
    <property type="gene ID" value="PDA_v2.g24789"/>
</dbReference>
<evidence type="ECO:0000313" key="1">
    <source>
        <dbReference type="Proteomes" id="UP000887578"/>
    </source>
</evidence>
<name>A0A914Q232_9BILA</name>
<accession>A0A914Q232</accession>
<evidence type="ECO:0000313" key="2">
    <source>
        <dbReference type="WBParaSite" id="PDA_v2.g24789.t1"/>
    </source>
</evidence>
<keyword evidence="1" id="KW-1185">Reference proteome</keyword>
<proteinExistence type="predicted"/>
<organism evidence="1 2">
    <name type="scientific">Panagrolaimus davidi</name>
    <dbReference type="NCBI Taxonomy" id="227884"/>
    <lineage>
        <taxon>Eukaryota</taxon>
        <taxon>Metazoa</taxon>
        <taxon>Ecdysozoa</taxon>
        <taxon>Nematoda</taxon>
        <taxon>Chromadorea</taxon>
        <taxon>Rhabditida</taxon>
        <taxon>Tylenchina</taxon>
        <taxon>Panagrolaimomorpha</taxon>
        <taxon>Panagrolaimoidea</taxon>
        <taxon>Panagrolaimidae</taxon>
        <taxon>Panagrolaimus</taxon>
    </lineage>
</organism>